<reference evidence="1" key="1">
    <citation type="submission" date="2021-02" db="EMBL/GenBank/DDBJ databases">
        <authorList>
            <person name="Nowell W R."/>
        </authorList>
    </citation>
    <scope>NUCLEOTIDE SEQUENCE</scope>
</reference>
<proteinExistence type="predicted"/>
<feature type="non-terminal residue" evidence="1">
    <location>
        <position position="1"/>
    </location>
</feature>
<comment type="caution">
    <text evidence="1">The sequence shown here is derived from an EMBL/GenBank/DDBJ whole genome shotgun (WGS) entry which is preliminary data.</text>
</comment>
<dbReference type="Pfam" id="PF23356">
    <property type="entry name" value="TPR_PEP5_VPS11"/>
    <property type="match status" value="1"/>
</dbReference>
<dbReference type="EMBL" id="CAJOBH010248771">
    <property type="protein sequence ID" value="CAF5132943.1"/>
    <property type="molecule type" value="Genomic_DNA"/>
</dbReference>
<sequence>VDIDVTRAMVACQKYNFKAGVISLYDRAKL</sequence>
<protein>
    <submittedName>
        <fullName evidence="1">Uncharacterized protein</fullName>
    </submittedName>
</protein>
<name>A0A8S3FNY2_9BILA</name>
<organism evidence="1 2">
    <name type="scientific">Rotaria magnacalcarata</name>
    <dbReference type="NCBI Taxonomy" id="392030"/>
    <lineage>
        <taxon>Eukaryota</taxon>
        <taxon>Metazoa</taxon>
        <taxon>Spiralia</taxon>
        <taxon>Gnathifera</taxon>
        <taxon>Rotifera</taxon>
        <taxon>Eurotatoria</taxon>
        <taxon>Bdelloidea</taxon>
        <taxon>Philodinida</taxon>
        <taxon>Philodinidae</taxon>
        <taxon>Rotaria</taxon>
    </lineage>
</organism>
<dbReference type="AlphaFoldDB" id="A0A8S3FNY2"/>
<evidence type="ECO:0000313" key="2">
    <source>
        <dbReference type="Proteomes" id="UP000681967"/>
    </source>
</evidence>
<dbReference type="Proteomes" id="UP000681967">
    <property type="component" value="Unassembled WGS sequence"/>
</dbReference>
<gene>
    <name evidence="1" type="ORF">BYL167_LOCUS68820</name>
</gene>
<dbReference type="InterPro" id="IPR057308">
    <property type="entry name" value="CHCR_PEP5_VPS11"/>
</dbReference>
<accession>A0A8S3FNY2</accession>
<evidence type="ECO:0000313" key="1">
    <source>
        <dbReference type="EMBL" id="CAF5132943.1"/>
    </source>
</evidence>